<dbReference type="GO" id="GO:0004357">
    <property type="term" value="F:glutamate-cysteine ligase activity"/>
    <property type="evidence" value="ECO:0007669"/>
    <property type="project" value="UniProtKB-UniRule"/>
</dbReference>
<comment type="caution">
    <text evidence="13">The sequence shown here is derived from an EMBL/GenBank/DDBJ whole genome shotgun (WGS) entry which is preliminary data.</text>
</comment>
<dbReference type="Gene3D" id="1.10.8.960">
    <property type="match status" value="1"/>
</dbReference>
<dbReference type="EMBL" id="BPWL01000001">
    <property type="protein sequence ID" value="GJJ06390.1"/>
    <property type="molecule type" value="Genomic_DNA"/>
</dbReference>
<comment type="similarity">
    <text evidence="2 11">Belongs to the glutamate--cysteine ligase type 3 family.</text>
</comment>
<dbReference type="InterPro" id="IPR014746">
    <property type="entry name" value="Gln_synth/guanido_kin_cat_dom"/>
</dbReference>
<feature type="region of interest" description="Disordered" evidence="12">
    <location>
        <begin position="541"/>
        <end position="566"/>
    </location>
</feature>
<dbReference type="EC" id="6.3.2.2" evidence="3 11"/>
<evidence type="ECO:0000256" key="1">
    <source>
        <dbReference type="ARBA" id="ARBA00005006"/>
    </source>
</evidence>
<dbReference type="SUPFAM" id="SSF55931">
    <property type="entry name" value="Glutamine synthetase/guanido kinase"/>
    <property type="match status" value="1"/>
</dbReference>
<comment type="pathway">
    <text evidence="1 11">Sulfur metabolism; glutathione biosynthesis; glutathione from L-cysteine and L-glutamate: step 1/2.</text>
</comment>
<accession>A0AAV4ZXD6</accession>
<dbReference type="GO" id="GO:0005524">
    <property type="term" value="F:ATP binding"/>
    <property type="evidence" value="ECO:0007669"/>
    <property type="project" value="UniProtKB-UniRule"/>
</dbReference>
<organism evidence="13 14">
    <name type="scientific">Clathrus columnatus</name>
    <dbReference type="NCBI Taxonomy" id="1419009"/>
    <lineage>
        <taxon>Eukaryota</taxon>
        <taxon>Fungi</taxon>
        <taxon>Dikarya</taxon>
        <taxon>Basidiomycota</taxon>
        <taxon>Agaricomycotina</taxon>
        <taxon>Agaricomycetes</taxon>
        <taxon>Phallomycetidae</taxon>
        <taxon>Phallales</taxon>
        <taxon>Clathraceae</taxon>
        <taxon>Clathrus</taxon>
    </lineage>
</organism>
<evidence type="ECO:0000256" key="2">
    <source>
        <dbReference type="ARBA" id="ARBA00008100"/>
    </source>
</evidence>
<keyword evidence="8 11" id="KW-0067">ATP-binding</keyword>
<evidence type="ECO:0000256" key="7">
    <source>
        <dbReference type="ARBA" id="ARBA00022741"/>
    </source>
</evidence>
<keyword evidence="7 11" id="KW-0547">Nucleotide-binding</keyword>
<keyword evidence="5 11" id="KW-0436">Ligase</keyword>
<dbReference type="Pfam" id="PF03074">
    <property type="entry name" value="GCS"/>
    <property type="match status" value="1"/>
</dbReference>
<dbReference type="AlphaFoldDB" id="A0AAV4ZXD6"/>
<evidence type="ECO:0000256" key="6">
    <source>
        <dbReference type="ARBA" id="ARBA00022684"/>
    </source>
</evidence>
<keyword evidence="6 11" id="KW-0317">Glutathione biosynthesis</keyword>
<name>A0AAV4ZXD6_9AGAM</name>
<dbReference type="InterPro" id="IPR004308">
    <property type="entry name" value="GCS"/>
</dbReference>
<evidence type="ECO:0000256" key="11">
    <source>
        <dbReference type="RuleBase" id="RU367135"/>
    </source>
</evidence>
<evidence type="ECO:0000313" key="14">
    <source>
        <dbReference type="Proteomes" id="UP001050691"/>
    </source>
</evidence>
<evidence type="ECO:0000256" key="8">
    <source>
        <dbReference type="ARBA" id="ARBA00022840"/>
    </source>
</evidence>
<dbReference type="PANTHER" id="PTHR11164:SF0">
    <property type="entry name" value="GLUTAMATE--CYSTEINE LIGASE CATALYTIC SUBUNIT"/>
    <property type="match status" value="1"/>
</dbReference>
<gene>
    <name evidence="13" type="ORF">Clacol_000581</name>
</gene>
<evidence type="ECO:0000256" key="12">
    <source>
        <dbReference type="SAM" id="MobiDB-lite"/>
    </source>
</evidence>
<evidence type="ECO:0000256" key="4">
    <source>
        <dbReference type="ARBA" id="ARBA00014618"/>
    </source>
</evidence>
<dbReference type="GO" id="GO:0006750">
    <property type="term" value="P:glutathione biosynthetic process"/>
    <property type="evidence" value="ECO:0007669"/>
    <property type="project" value="UniProtKB-UniRule"/>
</dbReference>
<evidence type="ECO:0000256" key="3">
    <source>
        <dbReference type="ARBA" id="ARBA00012220"/>
    </source>
</evidence>
<proteinExistence type="inferred from homology"/>
<keyword evidence="14" id="KW-1185">Reference proteome</keyword>
<evidence type="ECO:0000256" key="10">
    <source>
        <dbReference type="ARBA" id="ARBA00032122"/>
    </source>
</evidence>
<dbReference type="Proteomes" id="UP001050691">
    <property type="component" value="Unassembled WGS sequence"/>
</dbReference>
<dbReference type="FunFam" id="3.30.590.50:FF:000009">
    <property type="entry name" value="Glutamate--cysteine ligase"/>
    <property type="match status" value="1"/>
</dbReference>
<evidence type="ECO:0000256" key="5">
    <source>
        <dbReference type="ARBA" id="ARBA00022598"/>
    </source>
</evidence>
<sequence>MGLLSLGTPLPWIEGRKYADHVRSHGITQFLHIWDRLKNRQGDELLWGDEVEYMVVCFDDETKTARLSLRQSEILQKLANVVADLEASNDVPAEFNAVPLFHPEYGRYMLESTPGAPYTGSLQDLLSVEGNMRYRRKLARRYLKPHEIPLTVTSFPRLGAPGIFTEPYYDPRNAVASHSLFLPQEITNPHARFPTLTANIRERRGSKVAINLPIFFDTKTPKPFIDPTIPWDRRVYLEDEEAKNGAALVDHIYMDAMGFGMGCCCLQLTFQACNVTEARRVYDALIPIGPIMLALTAASPAWRGYLADVDCRWNVIAGSVDDRTEEERGLKPLEENKFRISKSRYDSVDSYISVDWRNRREYNDNPLPYDPAIYDRLCNHGIDDLLAKHIAHLFIRDPLVVFTEMIDQDDTISSDHFENLQSTNWQTLRFKPPPPKSSIGWRVEFRSMEVQITDFENAAFSMFIVLLSRAILSLGLNFYIPISKVDINMDRAQKRDAVNQQKFYFRKDILAPGRTIEFPYTDPVTSSAPCGCNGSLNTATPSVNGTNGSASANDSSPSPPCSERSLPSHRDNILRNCFPDVEPPPLLERPPVEDEYQEISINEIINGKGGLLNNSTDGYPGLMGVVNAYVNSLDVETQVKDRIGRYLDLIKRRADGTLITAATWIRNFVRAHPGYKFDSVISEEINYDLLKAIDEVCAIIVV</sequence>
<dbReference type="PANTHER" id="PTHR11164">
    <property type="entry name" value="GLUTAMATE CYSTEINE LIGASE"/>
    <property type="match status" value="1"/>
</dbReference>
<dbReference type="GO" id="GO:0017109">
    <property type="term" value="C:glutamate-cysteine ligase complex"/>
    <property type="evidence" value="ECO:0007669"/>
    <property type="project" value="TreeGrafter"/>
</dbReference>
<dbReference type="FunFam" id="3.30.590.50:FF:000002">
    <property type="entry name" value="Glutamate--cysteine ligase catalytic subunit"/>
    <property type="match status" value="1"/>
</dbReference>
<reference evidence="13" key="1">
    <citation type="submission" date="2021-10" db="EMBL/GenBank/DDBJ databases">
        <title>De novo Genome Assembly of Clathrus columnatus (Basidiomycota, Fungi) Using Illumina and Nanopore Sequence Data.</title>
        <authorList>
            <person name="Ogiso-Tanaka E."/>
            <person name="Itagaki H."/>
            <person name="Hosoya T."/>
            <person name="Hosaka K."/>
        </authorList>
    </citation>
    <scope>NUCLEOTIDE SEQUENCE</scope>
    <source>
        <strain evidence="13">MO-923</strain>
    </source>
</reference>
<protein>
    <recommendedName>
        <fullName evidence="4 11">Glutamate--cysteine ligase</fullName>
        <ecNumber evidence="3 11">6.3.2.2</ecNumber>
    </recommendedName>
    <alternativeName>
        <fullName evidence="10 11">Gamma-ECS</fullName>
    </alternativeName>
    <alternativeName>
        <fullName evidence="9 11">Gamma-glutamylcysteine synthetase</fullName>
    </alternativeName>
</protein>
<evidence type="ECO:0000313" key="13">
    <source>
        <dbReference type="EMBL" id="GJJ06390.1"/>
    </source>
</evidence>
<dbReference type="Gene3D" id="3.30.590.50">
    <property type="match status" value="2"/>
</dbReference>
<evidence type="ECO:0000256" key="9">
    <source>
        <dbReference type="ARBA" id="ARBA00030585"/>
    </source>
</evidence>
<comment type="catalytic activity">
    <reaction evidence="11">
        <text>L-cysteine + L-glutamate + ATP = gamma-L-glutamyl-L-cysteine + ADP + phosphate + H(+)</text>
        <dbReference type="Rhea" id="RHEA:13285"/>
        <dbReference type="ChEBI" id="CHEBI:15378"/>
        <dbReference type="ChEBI" id="CHEBI:29985"/>
        <dbReference type="ChEBI" id="CHEBI:30616"/>
        <dbReference type="ChEBI" id="CHEBI:35235"/>
        <dbReference type="ChEBI" id="CHEBI:43474"/>
        <dbReference type="ChEBI" id="CHEBI:58173"/>
        <dbReference type="ChEBI" id="CHEBI:456216"/>
        <dbReference type="EC" id="6.3.2.2"/>
    </reaction>
</comment>